<protein>
    <recommendedName>
        <fullName evidence="4">Transmembrane protein</fullName>
    </recommendedName>
</protein>
<evidence type="ECO:0000313" key="2">
    <source>
        <dbReference type="EMBL" id="CAD8167832.1"/>
    </source>
</evidence>
<feature type="transmembrane region" description="Helical" evidence="1">
    <location>
        <begin position="161"/>
        <end position="180"/>
    </location>
</feature>
<gene>
    <name evidence="2" type="ORF">POCTA_138.1.T0500307</name>
</gene>
<dbReference type="EMBL" id="CAJJDP010000050">
    <property type="protein sequence ID" value="CAD8167832.1"/>
    <property type="molecule type" value="Genomic_DNA"/>
</dbReference>
<keyword evidence="1" id="KW-0472">Membrane</keyword>
<keyword evidence="3" id="KW-1185">Reference proteome</keyword>
<sequence>MVYQVAFLKWLKTYQISGDIQDIIIQLINFYVQVDWLKFGIRKQILFKIVFQMNTSSKDQQNNFYMMQSGTHQRGVQDFIQRKGLIEISILSSLQSILQQISYFCILLYLLLILILYTELSQEQIIFSFQHVSIRVIQFGALFGIYDMLKSIMIDEVGTYFIAQFSSIMACFSDSLFYYFNKSSRFYFFYGERILVSKNGVALFLFDWLSSKDEQEQIKIK</sequence>
<name>A0A8S1UV82_PAROT</name>
<feature type="transmembrane region" description="Helical" evidence="1">
    <location>
        <begin position="132"/>
        <end position="149"/>
    </location>
</feature>
<evidence type="ECO:0008006" key="4">
    <source>
        <dbReference type="Google" id="ProtNLM"/>
    </source>
</evidence>
<dbReference type="Proteomes" id="UP000683925">
    <property type="component" value="Unassembled WGS sequence"/>
</dbReference>
<keyword evidence="1" id="KW-1133">Transmembrane helix</keyword>
<feature type="transmembrane region" description="Helical" evidence="1">
    <location>
        <begin position="101"/>
        <end position="120"/>
    </location>
</feature>
<evidence type="ECO:0000313" key="3">
    <source>
        <dbReference type="Proteomes" id="UP000683925"/>
    </source>
</evidence>
<comment type="caution">
    <text evidence="2">The sequence shown here is derived from an EMBL/GenBank/DDBJ whole genome shotgun (WGS) entry which is preliminary data.</text>
</comment>
<dbReference type="AlphaFoldDB" id="A0A8S1UV82"/>
<keyword evidence="1" id="KW-0812">Transmembrane</keyword>
<proteinExistence type="predicted"/>
<evidence type="ECO:0000256" key="1">
    <source>
        <dbReference type="SAM" id="Phobius"/>
    </source>
</evidence>
<reference evidence="2" key="1">
    <citation type="submission" date="2021-01" db="EMBL/GenBank/DDBJ databases">
        <authorList>
            <consortium name="Genoscope - CEA"/>
            <person name="William W."/>
        </authorList>
    </citation>
    <scope>NUCLEOTIDE SEQUENCE</scope>
</reference>
<accession>A0A8S1UV82</accession>
<organism evidence="2 3">
    <name type="scientific">Paramecium octaurelia</name>
    <dbReference type="NCBI Taxonomy" id="43137"/>
    <lineage>
        <taxon>Eukaryota</taxon>
        <taxon>Sar</taxon>
        <taxon>Alveolata</taxon>
        <taxon>Ciliophora</taxon>
        <taxon>Intramacronucleata</taxon>
        <taxon>Oligohymenophorea</taxon>
        <taxon>Peniculida</taxon>
        <taxon>Parameciidae</taxon>
        <taxon>Paramecium</taxon>
    </lineage>
</organism>